<dbReference type="EMBL" id="BGPR01040242">
    <property type="protein sequence ID" value="GBO16343.1"/>
    <property type="molecule type" value="Genomic_DNA"/>
</dbReference>
<evidence type="ECO:0000256" key="1">
    <source>
        <dbReference type="SAM" id="MobiDB-lite"/>
    </source>
</evidence>
<comment type="caution">
    <text evidence="3">The sequence shown here is derived from an EMBL/GenBank/DDBJ whole genome shotgun (WGS) entry which is preliminary data.</text>
</comment>
<keyword evidence="4" id="KW-1185">Reference proteome</keyword>
<protein>
    <recommendedName>
        <fullName evidence="2">MBD domain-containing protein</fullName>
    </recommendedName>
</protein>
<accession>A0A4Y2UU66</accession>
<dbReference type="GO" id="GO:0003677">
    <property type="term" value="F:DNA binding"/>
    <property type="evidence" value="ECO:0007669"/>
    <property type="project" value="InterPro"/>
</dbReference>
<name>A0A4Y2UU66_ARAVE</name>
<sequence length="109" mass="12965">MQEFEKSGEKCKIMKEQEIKPINISSWKRVERPRTESSRVDIYYYLPSGKPGLRSLNDVKKYCDKENLKFESDMFSFKPLNLDQRYDSRDENSNDSFNESLFNDEANMS</sequence>
<feature type="region of interest" description="Disordered" evidence="1">
    <location>
        <begin position="85"/>
        <end position="109"/>
    </location>
</feature>
<dbReference type="Proteomes" id="UP000499080">
    <property type="component" value="Unassembled WGS sequence"/>
</dbReference>
<gene>
    <name evidence="3" type="ORF">AVEN_181220_1</name>
</gene>
<feature type="compositionally biased region" description="Polar residues" evidence="1">
    <location>
        <begin position="94"/>
        <end position="109"/>
    </location>
</feature>
<dbReference type="PROSITE" id="PS50982">
    <property type="entry name" value="MBD"/>
    <property type="match status" value="1"/>
</dbReference>
<feature type="domain" description="MBD" evidence="2">
    <location>
        <begin position="13"/>
        <end position="82"/>
    </location>
</feature>
<dbReference type="InterPro" id="IPR001739">
    <property type="entry name" value="Methyl_CpG_DNA-bd"/>
</dbReference>
<dbReference type="InterPro" id="IPR016177">
    <property type="entry name" value="DNA-bd_dom_sf"/>
</dbReference>
<proteinExistence type="predicted"/>
<dbReference type="AlphaFoldDB" id="A0A4Y2UU66"/>
<reference evidence="3 4" key="1">
    <citation type="journal article" date="2019" name="Sci. Rep.">
        <title>Orb-weaving spider Araneus ventricosus genome elucidates the spidroin gene catalogue.</title>
        <authorList>
            <person name="Kono N."/>
            <person name="Nakamura H."/>
            <person name="Ohtoshi R."/>
            <person name="Moran D.A.P."/>
            <person name="Shinohara A."/>
            <person name="Yoshida Y."/>
            <person name="Fujiwara M."/>
            <person name="Mori M."/>
            <person name="Tomita M."/>
            <person name="Arakawa K."/>
        </authorList>
    </citation>
    <scope>NUCLEOTIDE SEQUENCE [LARGE SCALE GENOMIC DNA]</scope>
</reference>
<dbReference type="Pfam" id="PF01429">
    <property type="entry name" value="MBD"/>
    <property type="match status" value="1"/>
</dbReference>
<evidence type="ECO:0000259" key="2">
    <source>
        <dbReference type="PROSITE" id="PS50982"/>
    </source>
</evidence>
<dbReference type="Gene3D" id="3.30.890.10">
    <property type="entry name" value="Methyl-cpg-binding Protein 2, Chain A"/>
    <property type="match status" value="1"/>
</dbReference>
<organism evidence="3 4">
    <name type="scientific">Araneus ventricosus</name>
    <name type="common">Orbweaver spider</name>
    <name type="synonym">Epeira ventricosa</name>
    <dbReference type="NCBI Taxonomy" id="182803"/>
    <lineage>
        <taxon>Eukaryota</taxon>
        <taxon>Metazoa</taxon>
        <taxon>Ecdysozoa</taxon>
        <taxon>Arthropoda</taxon>
        <taxon>Chelicerata</taxon>
        <taxon>Arachnida</taxon>
        <taxon>Araneae</taxon>
        <taxon>Araneomorphae</taxon>
        <taxon>Entelegynae</taxon>
        <taxon>Araneoidea</taxon>
        <taxon>Araneidae</taxon>
        <taxon>Araneus</taxon>
    </lineage>
</organism>
<dbReference type="OrthoDB" id="10598431at2759"/>
<dbReference type="SMART" id="SM00391">
    <property type="entry name" value="MBD"/>
    <property type="match status" value="1"/>
</dbReference>
<evidence type="ECO:0000313" key="3">
    <source>
        <dbReference type="EMBL" id="GBO16343.1"/>
    </source>
</evidence>
<evidence type="ECO:0000313" key="4">
    <source>
        <dbReference type="Proteomes" id="UP000499080"/>
    </source>
</evidence>
<dbReference type="SUPFAM" id="SSF54171">
    <property type="entry name" value="DNA-binding domain"/>
    <property type="match status" value="1"/>
</dbReference>